<evidence type="ECO:0000313" key="2">
    <source>
        <dbReference type="EMBL" id="NIY69625.1"/>
    </source>
</evidence>
<comment type="caution">
    <text evidence="2">The sequence shown here is derived from an EMBL/GenBank/DDBJ whole genome shotgun (WGS) entry which is preliminary data.</text>
</comment>
<evidence type="ECO:0000313" key="3">
    <source>
        <dbReference type="Proteomes" id="UP000536624"/>
    </source>
</evidence>
<dbReference type="EMBL" id="JAALLH010000002">
    <property type="protein sequence ID" value="NIY69625.1"/>
    <property type="molecule type" value="Genomic_DNA"/>
</dbReference>
<dbReference type="Pfam" id="PF19054">
    <property type="entry name" value="DUF5753"/>
    <property type="match status" value="1"/>
</dbReference>
<proteinExistence type="predicted"/>
<sequence length="160" mass="17652">MIPGPVQTASYIKALLTSIRDRRGLADDIDSAVEVRVEKQKIVYRNHQFSILLEEDALYHRVGGPAVLAGQLGYLLTVMALPTVSIGIIPRDIERPFMPVEGFFLFDDHTVNVELVSAHLTVVQRHEVAMYAETFTELAALAVTGHGARDIITKAINSLD</sequence>
<gene>
    <name evidence="2" type="ORF">SMALB_7749</name>
</gene>
<organism evidence="2 3">
    <name type="scientific">Streptomyces malaysiensis</name>
    <dbReference type="NCBI Taxonomy" id="92644"/>
    <lineage>
        <taxon>Bacteria</taxon>
        <taxon>Bacillati</taxon>
        <taxon>Actinomycetota</taxon>
        <taxon>Actinomycetes</taxon>
        <taxon>Kitasatosporales</taxon>
        <taxon>Streptomycetaceae</taxon>
        <taxon>Streptomyces</taxon>
        <taxon>Streptomyces violaceusniger group</taxon>
    </lineage>
</organism>
<evidence type="ECO:0000259" key="1">
    <source>
        <dbReference type="Pfam" id="PF19054"/>
    </source>
</evidence>
<reference evidence="2 3" key="1">
    <citation type="submission" date="2020-02" db="EMBL/GenBank/DDBJ databases">
        <title>Streptomyces malaysiensis DSM14702 (JHCC583434, PFL_A843) Genome sequencing and assembly.</title>
        <authorList>
            <person name="Samborskyy M."/>
        </authorList>
    </citation>
    <scope>NUCLEOTIDE SEQUENCE [LARGE SCALE GENOMIC DNA]</scope>
    <source>
        <strain evidence="2 3">DSM 14702</strain>
    </source>
</reference>
<name>A0A7X5XBY6_STRMQ</name>
<dbReference type="Proteomes" id="UP000536624">
    <property type="component" value="Unassembled WGS sequence"/>
</dbReference>
<protein>
    <submittedName>
        <fullName evidence="2">Regulatory protein</fullName>
    </submittedName>
</protein>
<accession>A0A7X5XBY6</accession>
<feature type="domain" description="DUF5753" evidence="1">
    <location>
        <begin position="1"/>
        <end position="153"/>
    </location>
</feature>
<dbReference type="AlphaFoldDB" id="A0A7X5XBY6"/>
<dbReference type="InterPro" id="IPR043917">
    <property type="entry name" value="DUF5753"/>
</dbReference>